<proteinExistence type="predicted"/>
<dbReference type="PANTHER" id="PTHR35046:SF9">
    <property type="entry name" value="RNA-DIRECTED DNA POLYMERASE"/>
    <property type="match status" value="1"/>
</dbReference>
<gene>
    <name evidence="2" type="ORF">CR513_51277</name>
</gene>
<reference evidence="2" key="1">
    <citation type="submission" date="2018-05" db="EMBL/GenBank/DDBJ databases">
        <title>Draft genome of Mucuna pruriens seed.</title>
        <authorList>
            <person name="Nnadi N.E."/>
            <person name="Vos R."/>
            <person name="Hasami M.H."/>
            <person name="Devisetty U.K."/>
            <person name="Aguiy J.C."/>
        </authorList>
    </citation>
    <scope>NUCLEOTIDE SEQUENCE [LARGE SCALE GENOMIC DNA]</scope>
    <source>
        <strain evidence="2">JCA_2017</strain>
    </source>
</reference>
<dbReference type="PANTHER" id="PTHR35046">
    <property type="entry name" value="ZINC KNUCKLE (CCHC-TYPE) FAMILY PROTEIN"/>
    <property type="match status" value="1"/>
</dbReference>
<accession>A0A371EU51</accession>
<feature type="non-terminal residue" evidence="2">
    <location>
        <position position="1"/>
    </location>
</feature>
<feature type="compositionally biased region" description="Basic and acidic residues" evidence="1">
    <location>
        <begin position="123"/>
        <end position="132"/>
    </location>
</feature>
<comment type="caution">
    <text evidence="2">The sequence shown here is derived from an EMBL/GenBank/DDBJ whole genome shotgun (WGS) entry which is preliminary data.</text>
</comment>
<feature type="compositionally biased region" description="Basic residues" evidence="1">
    <location>
        <begin position="133"/>
        <end position="148"/>
    </location>
</feature>
<sequence length="274" mass="32273">MIINEGRCVNVASEKLVKKQTLPIIIHPRPYRLQWLSEKGQLLVDKQVEVTFILGNYEDKVVYDVVLMEATNLLLGRLWQFDKKGIHDGVTNRFTFIHMGQRVMLKSLSLTKVHKDQKKMKVKRESDREIERKIRKKKSKNDSKKRKEKGKEKVGEKKKKKVRKKKNKSKRKEEKRKQSLLVGCREVRRILLAKKEPLFAFRTNILLHASPCDILPIGMGKLLKEFQDVFPKDIPYGLPLLRGIKHYIDLKIEASLLNRHTYRMILKEAKEIEK</sequence>
<protein>
    <submittedName>
        <fullName evidence="2">Uncharacterized protein</fullName>
    </submittedName>
</protein>
<name>A0A371EU51_MUCPR</name>
<dbReference type="Proteomes" id="UP000257109">
    <property type="component" value="Unassembled WGS sequence"/>
</dbReference>
<evidence type="ECO:0000313" key="2">
    <source>
        <dbReference type="EMBL" id="RDX69588.1"/>
    </source>
</evidence>
<dbReference type="OrthoDB" id="1747743at2759"/>
<dbReference type="EMBL" id="QJKJ01012045">
    <property type="protein sequence ID" value="RDX69588.1"/>
    <property type="molecule type" value="Genomic_DNA"/>
</dbReference>
<keyword evidence="3" id="KW-1185">Reference proteome</keyword>
<evidence type="ECO:0000256" key="1">
    <source>
        <dbReference type="SAM" id="MobiDB-lite"/>
    </source>
</evidence>
<feature type="compositionally biased region" description="Basic residues" evidence="1">
    <location>
        <begin position="156"/>
        <end position="170"/>
    </location>
</feature>
<dbReference type="AlphaFoldDB" id="A0A371EU51"/>
<feature type="region of interest" description="Disordered" evidence="1">
    <location>
        <begin position="115"/>
        <end position="178"/>
    </location>
</feature>
<evidence type="ECO:0000313" key="3">
    <source>
        <dbReference type="Proteomes" id="UP000257109"/>
    </source>
</evidence>
<organism evidence="2 3">
    <name type="scientific">Mucuna pruriens</name>
    <name type="common">Velvet bean</name>
    <name type="synonym">Dolichos pruriens</name>
    <dbReference type="NCBI Taxonomy" id="157652"/>
    <lineage>
        <taxon>Eukaryota</taxon>
        <taxon>Viridiplantae</taxon>
        <taxon>Streptophyta</taxon>
        <taxon>Embryophyta</taxon>
        <taxon>Tracheophyta</taxon>
        <taxon>Spermatophyta</taxon>
        <taxon>Magnoliopsida</taxon>
        <taxon>eudicotyledons</taxon>
        <taxon>Gunneridae</taxon>
        <taxon>Pentapetalae</taxon>
        <taxon>rosids</taxon>
        <taxon>fabids</taxon>
        <taxon>Fabales</taxon>
        <taxon>Fabaceae</taxon>
        <taxon>Papilionoideae</taxon>
        <taxon>50 kb inversion clade</taxon>
        <taxon>NPAAA clade</taxon>
        <taxon>indigoferoid/millettioid clade</taxon>
        <taxon>Phaseoleae</taxon>
        <taxon>Mucuna</taxon>
    </lineage>
</organism>
<dbReference type="CDD" id="cd00303">
    <property type="entry name" value="retropepsin_like"/>
    <property type="match status" value="1"/>
</dbReference>